<accession>A0A9D1Z0E8</accession>
<dbReference type="Proteomes" id="UP000886844">
    <property type="component" value="Unassembled WGS sequence"/>
</dbReference>
<evidence type="ECO:0008006" key="3">
    <source>
        <dbReference type="Google" id="ProtNLM"/>
    </source>
</evidence>
<sequence length="613" mass="66841">MKNTISHWTSVVLAGAALLLSSCSKDEGTDEGGSATPVFPDLVTKTILEGESSCEVTFTPNMDWTVSIPTDDNEIVEWFKLSDGVMPDYSISGKASATPVTIQVLAIKSAVFDESPVCEVSLTMGGETRVIAKVTRSNKARQFAIYASGYTEENGFSYEFGDTPLTKYEGSETPSTAPDGAPEFQWPIGTTGFMQVIKVESNFEWVVSTPSWISYAERGSDTETYFINVDINKITENELNGAVALLDFYDKTIDPSSETGNSAHNRYCFKLPAINDLVRHPAANIDATFNFNAAGEYVTEGLDGGVSSSTEYATTISSTKGLQFYAAEFKDGKYTPMVGINSWVSVTIEGDDTENGWDSDGALFQEYGYTIKVAPNENEAREAKLIALPKSMIPQNPYDDIYTEDKTDFKEEYKAYAFATIKQEGIGGGEVPSDEFIIINPTVIDRFEGEKAIASLKKLDPNSEDDAQFFWDHMNDSHIFNYAEPWMNGTPVYVLTCTENLMKDEDISGSNPIGTLLVTPTYNKFKIDPEDTTWLICEEGSTENDKTQLLINTGEEDATENGSTATLVFQTVDGNGYPMKTNGVVFIVRNYGTASSGGDGGDGTGDGGETPEN</sequence>
<dbReference type="EMBL" id="DXDA01000049">
    <property type="protein sequence ID" value="HIY68875.1"/>
    <property type="molecule type" value="Genomic_DNA"/>
</dbReference>
<reference evidence="1" key="2">
    <citation type="submission" date="2021-04" db="EMBL/GenBank/DDBJ databases">
        <authorList>
            <person name="Gilroy R."/>
        </authorList>
    </citation>
    <scope>NUCLEOTIDE SEQUENCE</scope>
    <source>
        <strain evidence="1">5134</strain>
    </source>
</reference>
<proteinExistence type="predicted"/>
<comment type="caution">
    <text evidence="1">The sequence shown here is derived from an EMBL/GenBank/DDBJ whole genome shotgun (WGS) entry which is preliminary data.</text>
</comment>
<dbReference type="PROSITE" id="PS51257">
    <property type="entry name" value="PROKAR_LIPOPROTEIN"/>
    <property type="match status" value="1"/>
</dbReference>
<evidence type="ECO:0000313" key="1">
    <source>
        <dbReference type="EMBL" id="HIY68875.1"/>
    </source>
</evidence>
<dbReference type="AlphaFoldDB" id="A0A9D1Z0E8"/>
<protein>
    <recommendedName>
        <fullName evidence="3">BACON domain-containing protein</fullName>
    </recommendedName>
</protein>
<evidence type="ECO:0000313" key="2">
    <source>
        <dbReference type="Proteomes" id="UP000886844"/>
    </source>
</evidence>
<organism evidence="1 2">
    <name type="scientific">Candidatus Alistipes intestinigallinarum</name>
    <dbReference type="NCBI Taxonomy" id="2838440"/>
    <lineage>
        <taxon>Bacteria</taxon>
        <taxon>Pseudomonadati</taxon>
        <taxon>Bacteroidota</taxon>
        <taxon>Bacteroidia</taxon>
        <taxon>Bacteroidales</taxon>
        <taxon>Rikenellaceae</taxon>
        <taxon>Alistipes</taxon>
    </lineage>
</organism>
<reference evidence="1" key="1">
    <citation type="journal article" date="2021" name="PeerJ">
        <title>Extensive microbial diversity within the chicken gut microbiome revealed by metagenomics and culture.</title>
        <authorList>
            <person name="Gilroy R."/>
            <person name="Ravi A."/>
            <person name="Getino M."/>
            <person name="Pursley I."/>
            <person name="Horton D.L."/>
            <person name="Alikhan N.F."/>
            <person name="Baker D."/>
            <person name="Gharbi K."/>
            <person name="Hall N."/>
            <person name="Watson M."/>
            <person name="Adriaenssens E.M."/>
            <person name="Foster-Nyarko E."/>
            <person name="Jarju S."/>
            <person name="Secka A."/>
            <person name="Antonio M."/>
            <person name="Oren A."/>
            <person name="Chaudhuri R.R."/>
            <person name="La Ragione R."/>
            <person name="Hildebrand F."/>
            <person name="Pallen M.J."/>
        </authorList>
    </citation>
    <scope>NUCLEOTIDE SEQUENCE</scope>
    <source>
        <strain evidence="1">5134</strain>
    </source>
</reference>
<gene>
    <name evidence="1" type="ORF">H9828_05620</name>
</gene>
<name>A0A9D1Z0E8_9BACT</name>